<dbReference type="EMBL" id="FQWY01000031">
    <property type="protein sequence ID" value="SHH10341.1"/>
    <property type="molecule type" value="Genomic_DNA"/>
</dbReference>
<proteinExistence type="predicted"/>
<dbReference type="RefSeq" id="WP_084728427.1">
    <property type="nucleotide sequence ID" value="NZ_FQWY01000031.1"/>
</dbReference>
<dbReference type="STRING" id="1123382.SAMN02745221_01684"/>
<dbReference type="OrthoDB" id="1723695at2"/>
<name>A0A1M5Q944_9FIRM</name>
<sequence length="143" mass="16612">MKKLRLKVRFDFMGKARQGKLFGGKTSSEVAEEIRQNKVSLMRNVPIQGVNIEDIDMSGEIYFVYDEFSGRSLAYAPVVITFTADSLEDAIKFTMKEEFRTVEILEPEELVLSKLDIGRILLKIAEEMANYKFYLERKLDNWK</sequence>
<dbReference type="Proteomes" id="UP000242329">
    <property type="component" value="Unassembled WGS sequence"/>
</dbReference>
<gene>
    <name evidence="1" type="ORF">SAMN02745221_01684</name>
</gene>
<evidence type="ECO:0000313" key="2">
    <source>
        <dbReference type="Proteomes" id="UP000242329"/>
    </source>
</evidence>
<evidence type="ECO:0000313" key="1">
    <source>
        <dbReference type="EMBL" id="SHH10341.1"/>
    </source>
</evidence>
<dbReference type="AlphaFoldDB" id="A0A1M5Q944"/>
<keyword evidence="2" id="KW-1185">Reference proteome</keyword>
<reference evidence="2" key="1">
    <citation type="submission" date="2016-11" db="EMBL/GenBank/DDBJ databases">
        <authorList>
            <person name="Varghese N."/>
            <person name="Submissions S."/>
        </authorList>
    </citation>
    <scope>NUCLEOTIDE SEQUENCE [LARGE SCALE GENOMIC DNA]</scope>
    <source>
        <strain evidence="2">DSM 11003</strain>
    </source>
</reference>
<accession>A0A1M5Q944</accession>
<protein>
    <submittedName>
        <fullName evidence="1">Uncharacterized protein</fullName>
    </submittedName>
</protein>
<organism evidence="1 2">
    <name type="scientific">Thermosyntropha lipolytica DSM 11003</name>
    <dbReference type="NCBI Taxonomy" id="1123382"/>
    <lineage>
        <taxon>Bacteria</taxon>
        <taxon>Bacillati</taxon>
        <taxon>Bacillota</taxon>
        <taxon>Clostridia</taxon>
        <taxon>Eubacteriales</taxon>
        <taxon>Syntrophomonadaceae</taxon>
        <taxon>Thermosyntropha</taxon>
    </lineage>
</organism>